<protein>
    <recommendedName>
        <fullName evidence="11">Integrase catalytic domain-containing protein</fullName>
    </recommendedName>
</protein>
<evidence type="ECO:0000256" key="6">
    <source>
        <dbReference type="ARBA" id="ARBA00022908"/>
    </source>
</evidence>
<keyword evidence="7" id="KW-0695">RNA-directed DNA polymerase</keyword>
<dbReference type="Pfam" id="PF00665">
    <property type="entry name" value="rve"/>
    <property type="match status" value="1"/>
</dbReference>
<evidence type="ECO:0000256" key="3">
    <source>
        <dbReference type="ARBA" id="ARBA00022759"/>
    </source>
</evidence>
<keyword evidence="4" id="KW-0378">Hydrolase</keyword>
<dbReference type="PANTHER" id="PTHR42648">
    <property type="entry name" value="TRANSPOSASE, PUTATIVE-RELATED"/>
    <property type="match status" value="1"/>
</dbReference>
<keyword evidence="5" id="KW-0460">Magnesium</keyword>
<evidence type="ECO:0000256" key="9">
    <source>
        <dbReference type="ARBA" id="ARBA00023172"/>
    </source>
</evidence>
<accession>A0A6H5INB4</accession>
<dbReference type="PANTHER" id="PTHR42648:SF11">
    <property type="entry name" value="TRANSPOSON TY4-P GAG-POL POLYPROTEIN"/>
    <property type="match status" value="1"/>
</dbReference>
<evidence type="ECO:0000313" key="12">
    <source>
        <dbReference type="EMBL" id="CAB0038648.1"/>
    </source>
</evidence>
<evidence type="ECO:0000256" key="4">
    <source>
        <dbReference type="ARBA" id="ARBA00022801"/>
    </source>
</evidence>
<dbReference type="EMBL" id="CADCXV010000919">
    <property type="protein sequence ID" value="CAB0038648.1"/>
    <property type="molecule type" value="Genomic_DNA"/>
</dbReference>
<keyword evidence="8" id="KW-0808">Transferase</keyword>
<dbReference type="AlphaFoldDB" id="A0A6H5INB4"/>
<dbReference type="GO" id="GO:0003887">
    <property type="term" value="F:DNA-directed DNA polymerase activity"/>
    <property type="evidence" value="ECO:0007669"/>
    <property type="project" value="UniProtKB-KW"/>
</dbReference>
<evidence type="ECO:0000256" key="1">
    <source>
        <dbReference type="ARBA" id="ARBA00022722"/>
    </source>
</evidence>
<proteinExistence type="predicted"/>
<evidence type="ECO:0000256" key="7">
    <source>
        <dbReference type="ARBA" id="ARBA00022918"/>
    </source>
</evidence>
<dbReference type="InterPro" id="IPR001584">
    <property type="entry name" value="Integrase_cat-core"/>
</dbReference>
<evidence type="ECO:0000313" key="13">
    <source>
        <dbReference type="Proteomes" id="UP000479190"/>
    </source>
</evidence>
<feature type="region of interest" description="Disordered" evidence="10">
    <location>
        <begin position="201"/>
        <end position="223"/>
    </location>
</feature>
<evidence type="ECO:0000256" key="8">
    <source>
        <dbReference type="ARBA" id="ARBA00022932"/>
    </source>
</evidence>
<feature type="compositionally biased region" description="Basic and acidic residues" evidence="10">
    <location>
        <begin position="211"/>
        <end position="223"/>
    </location>
</feature>
<dbReference type="GO" id="GO:0015074">
    <property type="term" value="P:DNA integration"/>
    <property type="evidence" value="ECO:0007669"/>
    <property type="project" value="UniProtKB-KW"/>
</dbReference>
<dbReference type="GO" id="GO:0003964">
    <property type="term" value="F:RNA-directed DNA polymerase activity"/>
    <property type="evidence" value="ECO:0007669"/>
    <property type="project" value="UniProtKB-KW"/>
</dbReference>
<feature type="region of interest" description="Disordered" evidence="10">
    <location>
        <begin position="64"/>
        <end position="85"/>
    </location>
</feature>
<dbReference type="OrthoDB" id="7693780at2759"/>
<feature type="domain" description="Integrase catalytic" evidence="11">
    <location>
        <begin position="246"/>
        <end position="415"/>
    </location>
</feature>
<dbReference type="GO" id="GO:0004519">
    <property type="term" value="F:endonuclease activity"/>
    <property type="evidence" value="ECO:0007669"/>
    <property type="project" value="UniProtKB-KW"/>
</dbReference>
<gene>
    <name evidence="12" type="ORF">TBRA_LOCUS10422</name>
</gene>
<keyword evidence="8" id="KW-0239">DNA-directed DNA polymerase</keyword>
<keyword evidence="1" id="KW-0540">Nuclease</keyword>
<sequence>MADNTLILIYEVGKEQDEQIIALLTEYANGVTRILTERPKTKLIVTITFRSAMEKAGLTNILQQRTQKKTQKKEPEAKGKTIQNQDPQRLHILVPRTMPCNEAIEILKEYGEIDFYDIIEMDKRPPKVYAMYVRYCTQKVADQARKTTAFTKEIRPAPRWVPRNHIFVYFGPPNFCTESSFHGYNTWVPFMSCFNLPPVDPKSTADDADEDGKGKEQLEKEVKDGEELKMTKSYVDFEKRIQARARGTKPLQIVHADVMGPISPASHPKHYRFISVFVDDYSRVAMAFPMKQKSDTASCLDSFIVSSRNLLGHDEKFCYLRCDQGTEFTGANTLRVLEKYGAELQLACPDTPEHNGVAERFNQSLQKKVRSLMFDSCIPANMWDLAVNAATFIYNRTPHSSNKMISPLQKFNPNCKLNVHQIKRFGCLAYMKVQRKLALLVRSVVGSTRARVRGESVCFGGRTLGADHRHYIQGGRRGIRADRLLLCCRRSIRLDDQQSRRKIASSGESGDEPKEIVLSPSKPRARRVAERECRRQSSGLLGRYIV</sequence>
<feature type="region of interest" description="Disordered" evidence="10">
    <location>
        <begin position="499"/>
        <end position="530"/>
    </location>
</feature>
<keyword evidence="6" id="KW-0229">DNA integration</keyword>
<dbReference type="InterPro" id="IPR039537">
    <property type="entry name" value="Retrotran_Ty1/copia-like"/>
</dbReference>
<keyword evidence="8" id="KW-0548">Nucleotidyltransferase</keyword>
<keyword evidence="3" id="KW-0255">Endonuclease</keyword>
<dbReference type="PROSITE" id="PS50994">
    <property type="entry name" value="INTEGRASE"/>
    <property type="match status" value="1"/>
</dbReference>
<organism evidence="12 13">
    <name type="scientific">Trichogramma brassicae</name>
    <dbReference type="NCBI Taxonomy" id="86971"/>
    <lineage>
        <taxon>Eukaryota</taxon>
        <taxon>Metazoa</taxon>
        <taxon>Ecdysozoa</taxon>
        <taxon>Arthropoda</taxon>
        <taxon>Hexapoda</taxon>
        <taxon>Insecta</taxon>
        <taxon>Pterygota</taxon>
        <taxon>Neoptera</taxon>
        <taxon>Endopterygota</taxon>
        <taxon>Hymenoptera</taxon>
        <taxon>Apocrita</taxon>
        <taxon>Proctotrupomorpha</taxon>
        <taxon>Chalcidoidea</taxon>
        <taxon>Trichogrammatidae</taxon>
        <taxon>Trichogramma</taxon>
    </lineage>
</organism>
<dbReference type="InterPro" id="IPR012337">
    <property type="entry name" value="RNaseH-like_sf"/>
</dbReference>
<dbReference type="GO" id="GO:0016787">
    <property type="term" value="F:hydrolase activity"/>
    <property type="evidence" value="ECO:0007669"/>
    <property type="project" value="UniProtKB-KW"/>
</dbReference>
<keyword evidence="2" id="KW-0479">Metal-binding</keyword>
<dbReference type="GO" id="GO:0046872">
    <property type="term" value="F:metal ion binding"/>
    <property type="evidence" value="ECO:0007669"/>
    <property type="project" value="UniProtKB-KW"/>
</dbReference>
<name>A0A6H5INB4_9HYME</name>
<dbReference type="Proteomes" id="UP000479190">
    <property type="component" value="Unassembled WGS sequence"/>
</dbReference>
<keyword evidence="9" id="KW-0233">DNA recombination</keyword>
<dbReference type="GO" id="GO:0006310">
    <property type="term" value="P:DNA recombination"/>
    <property type="evidence" value="ECO:0007669"/>
    <property type="project" value="UniProtKB-KW"/>
</dbReference>
<dbReference type="InterPro" id="IPR036397">
    <property type="entry name" value="RNaseH_sf"/>
</dbReference>
<dbReference type="GO" id="GO:0003676">
    <property type="term" value="F:nucleic acid binding"/>
    <property type="evidence" value="ECO:0007669"/>
    <property type="project" value="InterPro"/>
</dbReference>
<evidence type="ECO:0000256" key="2">
    <source>
        <dbReference type="ARBA" id="ARBA00022723"/>
    </source>
</evidence>
<keyword evidence="13" id="KW-1185">Reference proteome</keyword>
<evidence type="ECO:0000256" key="10">
    <source>
        <dbReference type="SAM" id="MobiDB-lite"/>
    </source>
</evidence>
<evidence type="ECO:0000256" key="5">
    <source>
        <dbReference type="ARBA" id="ARBA00022842"/>
    </source>
</evidence>
<dbReference type="Gene3D" id="3.30.420.10">
    <property type="entry name" value="Ribonuclease H-like superfamily/Ribonuclease H"/>
    <property type="match status" value="1"/>
</dbReference>
<evidence type="ECO:0000259" key="11">
    <source>
        <dbReference type="PROSITE" id="PS50994"/>
    </source>
</evidence>
<reference evidence="12 13" key="1">
    <citation type="submission" date="2020-02" db="EMBL/GenBank/DDBJ databases">
        <authorList>
            <person name="Ferguson B K."/>
        </authorList>
    </citation>
    <scope>NUCLEOTIDE SEQUENCE [LARGE SCALE GENOMIC DNA]</scope>
</reference>
<dbReference type="SUPFAM" id="SSF53098">
    <property type="entry name" value="Ribonuclease H-like"/>
    <property type="match status" value="1"/>
</dbReference>